<evidence type="ECO:0000313" key="10">
    <source>
        <dbReference type="EMBL" id="KMW08789.1"/>
    </source>
</evidence>
<accession>A0A0J9B8S9</accession>
<evidence type="ECO:0000259" key="8">
    <source>
        <dbReference type="Pfam" id="PF02770"/>
    </source>
</evidence>
<organism evidence="10 11">
    <name type="scientific">[Clostridium] citroniae WAL-19142</name>
    <dbReference type="NCBI Taxonomy" id="742734"/>
    <lineage>
        <taxon>Bacteria</taxon>
        <taxon>Bacillati</taxon>
        <taxon>Bacillota</taxon>
        <taxon>Clostridia</taxon>
        <taxon>Lachnospirales</taxon>
        <taxon>Lachnospiraceae</taxon>
        <taxon>Enterocloster</taxon>
    </lineage>
</organism>
<dbReference type="EMBL" id="ADLK01000078">
    <property type="protein sequence ID" value="KMW08789.1"/>
    <property type="molecule type" value="Genomic_DNA"/>
</dbReference>
<dbReference type="PROSITE" id="PS00072">
    <property type="entry name" value="ACYL_COA_DH_1"/>
    <property type="match status" value="1"/>
</dbReference>
<evidence type="ECO:0000256" key="5">
    <source>
        <dbReference type="ARBA" id="ARBA00023002"/>
    </source>
</evidence>
<feature type="domain" description="Acyl-CoA oxidase/dehydrogenase middle" evidence="8">
    <location>
        <begin position="139"/>
        <end position="240"/>
    </location>
</feature>
<proteinExistence type="inferred from homology"/>
<evidence type="ECO:0000256" key="3">
    <source>
        <dbReference type="ARBA" id="ARBA00022630"/>
    </source>
</evidence>
<dbReference type="Gene3D" id="1.20.140.10">
    <property type="entry name" value="Butyryl-CoA Dehydrogenase, subunit A, domain 3"/>
    <property type="match status" value="1"/>
</dbReference>
<dbReference type="AlphaFoldDB" id="A0A0J9B8S9"/>
<dbReference type="SUPFAM" id="SSF47203">
    <property type="entry name" value="Acyl-CoA dehydrogenase C-terminal domain-like"/>
    <property type="match status" value="1"/>
</dbReference>
<dbReference type="InterPro" id="IPR013786">
    <property type="entry name" value="AcylCoA_DH/ox_N"/>
</dbReference>
<dbReference type="GeneID" id="93165461"/>
<evidence type="ECO:0000259" key="7">
    <source>
        <dbReference type="Pfam" id="PF00441"/>
    </source>
</evidence>
<dbReference type="InterPro" id="IPR046373">
    <property type="entry name" value="Acyl-CoA_Oxase/DH_mid-dom_sf"/>
</dbReference>
<dbReference type="PANTHER" id="PTHR43884:SF12">
    <property type="entry name" value="ISOVALERYL-COA DEHYDROGENASE, MITOCHONDRIAL-RELATED"/>
    <property type="match status" value="1"/>
</dbReference>
<dbReference type="Gene3D" id="2.40.110.10">
    <property type="entry name" value="Butyryl-CoA Dehydrogenase, subunit A, domain 2"/>
    <property type="match status" value="1"/>
</dbReference>
<evidence type="ECO:0000259" key="9">
    <source>
        <dbReference type="Pfam" id="PF02771"/>
    </source>
</evidence>
<sequence>MVDVAAAGLVLTGEDKEIVDMVHDFVMKEVRPKAAEHDISGELDWDAYNKAFEMGLICADLPAEYGGQGLSNVTAAWIREELMYGDAGFGLTCGTNNLGIKPVLLAGTEEQKKWCVDILTSDRPGRDPRWPQKRSGFAAFALTEPDAGSDAGACKTLAQKVLDGDGSVKEYILNGRKCFITNACYADFMCVVASVDRSLGYKGLTMFLVDAHLPGVSIGKHEDKMGIRQSATCDVIFEDVHIPASALIGKEGEGFKIAMKTLEQGRAGVGSGCVGIMKAAKDVCVKYVQERVSMGKPIYKNQAIGFKIADMEIAIETSRAIGMKVAALLDAGDPSAATLGPIAKCYCSDALNHVVTEAVQILGGYGYMRDYPVEKLMRDAKIFQIFEGTNEIQRVVISGNVIRANRIK</sequence>
<dbReference type="FunFam" id="1.20.140.10:FF:000011">
    <property type="entry name" value="Medium-chain specific acyl-CoA dehydrogenase, mitochondrial"/>
    <property type="match status" value="1"/>
</dbReference>
<dbReference type="InterPro" id="IPR009075">
    <property type="entry name" value="AcylCo_DH/oxidase_C"/>
</dbReference>
<comment type="cofactor">
    <cofactor evidence="1 6">
        <name>FAD</name>
        <dbReference type="ChEBI" id="CHEBI:57692"/>
    </cofactor>
</comment>
<reference evidence="10 11" key="1">
    <citation type="submission" date="2011-04" db="EMBL/GenBank/DDBJ databases">
        <title>The Genome Sequence of Clostridium citroniae WAL-19142.</title>
        <authorList>
            <consortium name="The Broad Institute Genome Sequencing Platform"/>
            <person name="Earl A."/>
            <person name="Ward D."/>
            <person name="Feldgarden M."/>
            <person name="Gevers D."/>
            <person name="Warren Y.A."/>
            <person name="Tyrrell K.L."/>
            <person name="Citron D.M."/>
            <person name="Goldstein E.J."/>
            <person name="Daigneault M."/>
            <person name="Allen-Vercoe E."/>
            <person name="Young S.K."/>
            <person name="Zeng Q."/>
            <person name="Gargeya S."/>
            <person name="Fitzgerald M."/>
            <person name="Haas B."/>
            <person name="Abouelleil A."/>
            <person name="Alvarado L."/>
            <person name="Arachchi H.M."/>
            <person name="Berlin A."/>
            <person name="Brown A."/>
            <person name="Chapman S.B."/>
            <person name="Chen Z."/>
            <person name="Dunbar C."/>
            <person name="Freedman E."/>
            <person name="Gearin G."/>
            <person name="Gellesch M."/>
            <person name="Goldberg J."/>
            <person name="Griggs A."/>
            <person name="Gujja S."/>
            <person name="Heilman E.R."/>
            <person name="Heiman D."/>
            <person name="Howarth C."/>
            <person name="Larson L."/>
            <person name="Lui A."/>
            <person name="MacDonald P.J."/>
            <person name="Mehta T."/>
            <person name="Montmayeur A."/>
            <person name="Murphy C."/>
            <person name="Neiman D."/>
            <person name="Pearson M."/>
            <person name="Priest M."/>
            <person name="Roberts A."/>
            <person name="Saif S."/>
            <person name="Shea T."/>
            <person name="Shenoy N."/>
            <person name="Sisk P."/>
            <person name="Stolte C."/>
            <person name="Sykes S."/>
            <person name="White J."/>
            <person name="Yandava C."/>
            <person name="Wortman J."/>
            <person name="Nusbaum C."/>
            <person name="Birren B."/>
        </authorList>
    </citation>
    <scope>NUCLEOTIDE SEQUENCE [LARGE SCALE GENOMIC DNA]</scope>
    <source>
        <strain evidence="10 11">WAL-19142</strain>
    </source>
</reference>
<evidence type="ECO:0000256" key="4">
    <source>
        <dbReference type="ARBA" id="ARBA00022827"/>
    </source>
</evidence>
<dbReference type="Pfam" id="PF02771">
    <property type="entry name" value="Acyl-CoA_dh_N"/>
    <property type="match status" value="1"/>
</dbReference>
<evidence type="ECO:0008006" key="12">
    <source>
        <dbReference type="Google" id="ProtNLM"/>
    </source>
</evidence>
<dbReference type="PATRIC" id="fig|742734.4.peg.732"/>
<dbReference type="GO" id="GO:0050660">
    <property type="term" value="F:flavin adenine dinucleotide binding"/>
    <property type="evidence" value="ECO:0007669"/>
    <property type="project" value="InterPro"/>
</dbReference>
<dbReference type="InterPro" id="IPR009100">
    <property type="entry name" value="AcylCoA_DH/oxidase_NM_dom_sf"/>
</dbReference>
<dbReference type="Gene3D" id="1.10.540.10">
    <property type="entry name" value="Acyl-CoA dehydrogenase/oxidase, N-terminal domain"/>
    <property type="match status" value="1"/>
</dbReference>
<evidence type="ECO:0000256" key="1">
    <source>
        <dbReference type="ARBA" id="ARBA00001974"/>
    </source>
</evidence>
<dbReference type="Pfam" id="PF02770">
    <property type="entry name" value="Acyl-CoA_dh_M"/>
    <property type="match status" value="1"/>
</dbReference>
<dbReference type="PANTHER" id="PTHR43884">
    <property type="entry name" value="ACYL-COA DEHYDROGENASE"/>
    <property type="match status" value="1"/>
</dbReference>
<dbReference type="RefSeq" id="WP_007862296.1">
    <property type="nucleotide sequence ID" value="NZ_KQ235875.1"/>
</dbReference>
<dbReference type="GO" id="GO:0003995">
    <property type="term" value="F:acyl-CoA dehydrogenase activity"/>
    <property type="evidence" value="ECO:0007669"/>
    <property type="project" value="InterPro"/>
</dbReference>
<keyword evidence="4 6" id="KW-0274">FAD</keyword>
<dbReference type="OrthoDB" id="9802447at2"/>
<name>A0A0J9B8S9_9FIRM</name>
<dbReference type="SUPFAM" id="SSF56645">
    <property type="entry name" value="Acyl-CoA dehydrogenase NM domain-like"/>
    <property type="match status" value="1"/>
</dbReference>
<dbReference type="InterPro" id="IPR006091">
    <property type="entry name" value="Acyl-CoA_Oxase/DH_mid-dom"/>
</dbReference>
<dbReference type="PROSITE" id="PS00073">
    <property type="entry name" value="ACYL_COA_DH_2"/>
    <property type="match status" value="1"/>
</dbReference>
<comment type="caution">
    <text evidence="10">The sequence shown here is derived from an EMBL/GenBank/DDBJ whole genome shotgun (WGS) entry which is preliminary data.</text>
</comment>
<dbReference type="InterPro" id="IPR006089">
    <property type="entry name" value="Acyl-CoA_DH_CS"/>
</dbReference>
<gene>
    <name evidence="10" type="ORF">HMPREF9470_00686</name>
</gene>
<evidence type="ECO:0000256" key="2">
    <source>
        <dbReference type="ARBA" id="ARBA00009347"/>
    </source>
</evidence>
<keyword evidence="3 6" id="KW-0285">Flavoprotein</keyword>
<dbReference type="InterPro" id="IPR037069">
    <property type="entry name" value="AcylCoA_DH/ox_N_sf"/>
</dbReference>
<dbReference type="Proteomes" id="UP000037392">
    <property type="component" value="Unassembled WGS sequence"/>
</dbReference>
<evidence type="ECO:0000256" key="6">
    <source>
        <dbReference type="RuleBase" id="RU362125"/>
    </source>
</evidence>
<dbReference type="FunFam" id="2.40.110.10:FF:000001">
    <property type="entry name" value="Acyl-CoA dehydrogenase, mitochondrial"/>
    <property type="match status" value="1"/>
</dbReference>
<evidence type="ECO:0000313" key="11">
    <source>
        <dbReference type="Proteomes" id="UP000037392"/>
    </source>
</evidence>
<comment type="similarity">
    <text evidence="2 6">Belongs to the acyl-CoA dehydrogenase family.</text>
</comment>
<dbReference type="Pfam" id="PF00441">
    <property type="entry name" value="Acyl-CoA_dh_1"/>
    <property type="match status" value="1"/>
</dbReference>
<feature type="domain" description="Acyl-CoA dehydrogenase/oxidase N-terminal" evidence="9">
    <location>
        <begin position="13"/>
        <end position="113"/>
    </location>
</feature>
<feature type="domain" description="Acyl-CoA dehydrogenase/oxidase C-terminal" evidence="7">
    <location>
        <begin position="252"/>
        <end position="398"/>
    </location>
</feature>
<dbReference type="InterPro" id="IPR036250">
    <property type="entry name" value="AcylCo_DH-like_C"/>
</dbReference>
<protein>
    <recommendedName>
        <fullName evidence="12">Acyl-CoA dehydrogenase</fullName>
    </recommendedName>
</protein>
<keyword evidence="5 6" id="KW-0560">Oxidoreductase</keyword>